<dbReference type="Pfam" id="PF02367">
    <property type="entry name" value="TsaE"/>
    <property type="match status" value="1"/>
</dbReference>
<dbReference type="NCBIfam" id="TIGR00150">
    <property type="entry name" value="T6A_YjeE"/>
    <property type="match status" value="1"/>
</dbReference>
<dbReference type="KEGG" id="wma:WM2015_1849"/>
<dbReference type="GO" id="GO:0005524">
    <property type="term" value="F:ATP binding"/>
    <property type="evidence" value="ECO:0007669"/>
    <property type="project" value="UniProtKB-KW"/>
</dbReference>
<protein>
    <recommendedName>
        <fullName evidence="3">tRNA threonylcarbamoyladenosine biosynthesis protein TsaE</fullName>
    </recommendedName>
    <alternativeName>
        <fullName evidence="10">t(6)A37 threonylcarbamoyladenosine biosynthesis protein TsaE</fullName>
    </alternativeName>
</protein>
<comment type="similarity">
    <text evidence="2">Belongs to the TsaE family.</text>
</comment>
<comment type="subcellular location">
    <subcellularLocation>
        <location evidence="1">Cytoplasm</location>
    </subcellularLocation>
</comment>
<reference evidence="11 12" key="1">
    <citation type="submission" date="2015-07" db="EMBL/GenBank/DDBJ databases">
        <authorList>
            <person name="Noorani M."/>
        </authorList>
    </citation>
    <scope>NUCLEOTIDE SEQUENCE [LARGE SCALE GENOMIC DNA]</scope>
    <source>
        <strain evidence="11 12">KCTC 42284</strain>
    </source>
</reference>
<evidence type="ECO:0000313" key="12">
    <source>
        <dbReference type="Proteomes" id="UP000066624"/>
    </source>
</evidence>
<dbReference type="InterPro" id="IPR003442">
    <property type="entry name" value="T6A_TsaE"/>
</dbReference>
<evidence type="ECO:0000256" key="6">
    <source>
        <dbReference type="ARBA" id="ARBA00022723"/>
    </source>
</evidence>
<dbReference type="EMBL" id="CP012154">
    <property type="protein sequence ID" value="AKS42216.1"/>
    <property type="molecule type" value="Genomic_DNA"/>
</dbReference>
<dbReference type="STRING" id="1579979.WM2015_1849"/>
<organism evidence="11 12">
    <name type="scientific">Wenzhouxiangella marina</name>
    <dbReference type="NCBI Taxonomy" id="1579979"/>
    <lineage>
        <taxon>Bacteria</taxon>
        <taxon>Pseudomonadati</taxon>
        <taxon>Pseudomonadota</taxon>
        <taxon>Gammaproteobacteria</taxon>
        <taxon>Chromatiales</taxon>
        <taxon>Wenzhouxiangellaceae</taxon>
        <taxon>Wenzhouxiangella</taxon>
    </lineage>
</organism>
<accession>A0A0K0XX79</accession>
<keyword evidence="6" id="KW-0479">Metal-binding</keyword>
<evidence type="ECO:0000256" key="10">
    <source>
        <dbReference type="ARBA" id="ARBA00032441"/>
    </source>
</evidence>
<keyword evidence="5" id="KW-0819">tRNA processing</keyword>
<dbReference type="Gene3D" id="3.40.50.300">
    <property type="entry name" value="P-loop containing nucleotide triphosphate hydrolases"/>
    <property type="match status" value="1"/>
</dbReference>
<keyword evidence="8" id="KW-0067">ATP-binding</keyword>
<dbReference type="GO" id="GO:0005737">
    <property type="term" value="C:cytoplasm"/>
    <property type="evidence" value="ECO:0007669"/>
    <property type="project" value="UniProtKB-SubCell"/>
</dbReference>
<evidence type="ECO:0000256" key="5">
    <source>
        <dbReference type="ARBA" id="ARBA00022694"/>
    </source>
</evidence>
<dbReference type="GO" id="GO:0002949">
    <property type="term" value="P:tRNA threonylcarbamoyladenosine modification"/>
    <property type="evidence" value="ECO:0007669"/>
    <property type="project" value="InterPro"/>
</dbReference>
<dbReference type="PANTHER" id="PTHR33540:SF2">
    <property type="entry name" value="TRNA THREONYLCARBAMOYLADENOSINE BIOSYNTHESIS PROTEIN TSAE"/>
    <property type="match status" value="1"/>
</dbReference>
<keyword evidence="4" id="KW-0963">Cytoplasm</keyword>
<evidence type="ECO:0000256" key="8">
    <source>
        <dbReference type="ARBA" id="ARBA00022840"/>
    </source>
</evidence>
<dbReference type="RefSeq" id="WP_245609753.1">
    <property type="nucleotide sequence ID" value="NZ_CP012154.1"/>
</dbReference>
<evidence type="ECO:0000256" key="7">
    <source>
        <dbReference type="ARBA" id="ARBA00022741"/>
    </source>
</evidence>
<sequence>MSRVEGFHAADEAAMLALGAKLAERWSGGGLVYLSGDLGMGKTTLVRGLLRALGFTGRVKSPSYGLVESYPLDSLTVHHLDLYRLGHGEELAYLGLEDLFEKTSLVLVEWPEKGRGYLPPPDWRVTIEAPAGGGRDLRIEAGA</sequence>
<dbReference type="AlphaFoldDB" id="A0A0K0XX79"/>
<evidence type="ECO:0000256" key="2">
    <source>
        <dbReference type="ARBA" id="ARBA00007599"/>
    </source>
</evidence>
<evidence type="ECO:0000256" key="4">
    <source>
        <dbReference type="ARBA" id="ARBA00022490"/>
    </source>
</evidence>
<evidence type="ECO:0000256" key="1">
    <source>
        <dbReference type="ARBA" id="ARBA00004496"/>
    </source>
</evidence>
<keyword evidence="9" id="KW-0460">Magnesium</keyword>
<evidence type="ECO:0000313" key="11">
    <source>
        <dbReference type="EMBL" id="AKS42216.1"/>
    </source>
</evidence>
<dbReference type="Proteomes" id="UP000066624">
    <property type="component" value="Chromosome"/>
</dbReference>
<keyword evidence="12" id="KW-1185">Reference proteome</keyword>
<dbReference type="InterPro" id="IPR027417">
    <property type="entry name" value="P-loop_NTPase"/>
</dbReference>
<dbReference type="SUPFAM" id="SSF52540">
    <property type="entry name" value="P-loop containing nucleoside triphosphate hydrolases"/>
    <property type="match status" value="1"/>
</dbReference>
<name>A0A0K0XX79_9GAMM</name>
<evidence type="ECO:0000256" key="3">
    <source>
        <dbReference type="ARBA" id="ARBA00019010"/>
    </source>
</evidence>
<dbReference type="PATRIC" id="fig|1579979.3.peg.1892"/>
<evidence type="ECO:0000256" key="9">
    <source>
        <dbReference type="ARBA" id="ARBA00022842"/>
    </source>
</evidence>
<gene>
    <name evidence="11" type="ORF">WM2015_1849</name>
</gene>
<proteinExistence type="inferred from homology"/>
<keyword evidence="7" id="KW-0547">Nucleotide-binding</keyword>
<dbReference type="PANTHER" id="PTHR33540">
    <property type="entry name" value="TRNA THREONYLCARBAMOYLADENOSINE BIOSYNTHESIS PROTEIN TSAE"/>
    <property type="match status" value="1"/>
</dbReference>
<dbReference type="GO" id="GO:0046872">
    <property type="term" value="F:metal ion binding"/>
    <property type="evidence" value="ECO:0007669"/>
    <property type="project" value="UniProtKB-KW"/>
</dbReference>